<feature type="compositionally biased region" description="Basic and acidic residues" evidence="1">
    <location>
        <begin position="207"/>
        <end position="231"/>
    </location>
</feature>
<dbReference type="EMBL" id="WTPX01000274">
    <property type="protein sequence ID" value="NNJ28054.1"/>
    <property type="molecule type" value="Genomic_DNA"/>
</dbReference>
<organism evidence="2 3">
    <name type="scientific">Alienimonas chondri</name>
    <dbReference type="NCBI Taxonomy" id="2681879"/>
    <lineage>
        <taxon>Bacteria</taxon>
        <taxon>Pseudomonadati</taxon>
        <taxon>Planctomycetota</taxon>
        <taxon>Planctomycetia</taxon>
        <taxon>Planctomycetales</taxon>
        <taxon>Planctomycetaceae</taxon>
        <taxon>Alienimonas</taxon>
    </lineage>
</organism>
<gene>
    <name evidence="2" type="ORF">LzC2_41650</name>
</gene>
<proteinExistence type="predicted"/>
<feature type="compositionally biased region" description="Basic residues" evidence="1">
    <location>
        <begin position="196"/>
        <end position="205"/>
    </location>
</feature>
<protein>
    <submittedName>
        <fullName evidence="2">Uncharacterized protein</fullName>
    </submittedName>
</protein>
<comment type="caution">
    <text evidence="2">The sequence shown here is derived from an EMBL/GenBank/DDBJ whole genome shotgun (WGS) entry which is preliminary data.</text>
</comment>
<evidence type="ECO:0000256" key="1">
    <source>
        <dbReference type="SAM" id="MobiDB-lite"/>
    </source>
</evidence>
<name>A0ABX1VK02_9PLAN</name>
<feature type="region of interest" description="Disordered" evidence="1">
    <location>
        <begin position="1"/>
        <end position="30"/>
    </location>
</feature>
<dbReference type="Proteomes" id="UP000609651">
    <property type="component" value="Unassembled WGS sequence"/>
</dbReference>
<feature type="compositionally biased region" description="Basic and acidic residues" evidence="1">
    <location>
        <begin position="17"/>
        <end position="28"/>
    </location>
</feature>
<sequence length="240" mass="25671">MQQGDPHAGVAGGAGRGEPDGHIPDRRGLSARQSLFQRGPRGPAQPTIDRATLRGGEHAEQPAGLIHNCRGGAVVQSNDLALRFPEDEQQRIGRPIPIARLHRSGDGLQLSNPFGILREPGVDGVGFAVLTAVIVTTAASLDRGAYVLVGSFALLRDLVLFDDGVPEGSAELDLKLSPRSRRNAGQEAENRERGGSRRQHPRGSRPQRTEAWRTEAKRERHGSDLDGDRAGASKRCGGTV</sequence>
<evidence type="ECO:0000313" key="3">
    <source>
        <dbReference type="Proteomes" id="UP000609651"/>
    </source>
</evidence>
<evidence type="ECO:0000313" key="2">
    <source>
        <dbReference type="EMBL" id="NNJ28054.1"/>
    </source>
</evidence>
<accession>A0ABX1VK02</accession>
<reference evidence="2 3" key="1">
    <citation type="journal article" date="2020" name="Syst. Appl. Microbiol.">
        <title>Alienimonas chondri sp. nov., a novel planctomycete isolated from the biofilm of the red alga Chondrus crispus.</title>
        <authorList>
            <person name="Vitorino I."/>
            <person name="Albuquerque L."/>
            <person name="Wiegand S."/>
            <person name="Kallscheuer N."/>
            <person name="da Costa M.S."/>
            <person name="Lobo-da-Cunha A."/>
            <person name="Jogler C."/>
            <person name="Lage O.M."/>
        </authorList>
    </citation>
    <scope>NUCLEOTIDE SEQUENCE [LARGE SCALE GENOMIC DNA]</scope>
    <source>
        <strain evidence="2 3">LzC2</strain>
    </source>
</reference>
<feature type="region of interest" description="Disordered" evidence="1">
    <location>
        <begin position="172"/>
        <end position="240"/>
    </location>
</feature>
<keyword evidence="3" id="KW-1185">Reference proteome</keyword>